<proteinExistence type="predicted"/>
<accession>A0ABM0H1R5</accession>
<evidence type="ECO:0000256" key="2">
    <source>
        <dbReference type="SAM" id="Phobius"/>
    </source>
</evidence>
<keyword evidence="2" id="KW-0812">Transmembrane</keyword>
<dbReference type="GeneID" id="100370337"/>
<sequence length="255" mass="28721">MQRVVIDDEILVFQEKVKNNIRKRVIAAALSVFTTMLVVFIPTGILVSNDSDKPNITSVTNTTDVSTTRWRERDDHSFEVTTSPIAHVTTPADPVLTSRGTPTEPAPGPSMPCEEVTCPEGWYLKCYGAVVSCYKLEVNLTTWQEANDNCETMGAHLVFITDDEEAEFLGTAMADVSTDGCDPLYSCRYFIGIRLTSTGFEYTNGESVSYFRWKQGEPNDVNEQHNCVVVTRLSEWNDVLCTQRRRYVCEFEIQV</sequence>
<evidence type="ECO:0000256" key="1">
    <source>
        <dbReference type="SAM" id="MobiDB-lite"/>
    </source>
</evidence>
<dbReference type="InterPro" id="IPR001304">
    <property type="entry name" value="C-type_lectin-like"/>
</dbReference>
<dbReference type="InterPro" id="IPR016187">
    <property type="entry name" value="CTDL_fold"/>
</dbReference>
<gene>
    <name evidence="5" type="primary">LOC100370337</name>
</gene>
<dbReference type="InterPro" id="IPR016186">
    <property type="entry name" value="C-type_lectin-like/link_sf"/>
</dbReference>
<evidence type="ECO:0000313" key="4">
    <source>
        <dbReference type="Proteomes" id="UP000694865"/>
    </source>
</evidence>
<protein>
    <submittedName>
        <fullName evidence="5">Macrophage mannose receptor 1-like</fullName>
    </submittedName>
</protein>
<dbReference type="SMART" id="SM00034">
    <property type="entry name" value="CLECT"/>
    <property type="match status" value="1"/>
</dbReference>
<keyword evidence="4" id="KW-1185">Reference proteome</keyword>
<organism evidence="4 5">
    <name type="scientific">Saccoglossus kowalevskii</name>
    <name type="common">Acorn worm</name>
    <dbReference type="NCBI Taxonomy" id="10224"/>
    <lineage>
        <taxon>Eukaryota</taxon>
        <taxon>Metazoa</taxon>
        <taxon>Hemichordata</taxon>
        <taxon>Enteropneusta</taxon>
        <taxon>Harrimaniidae</taxon>
        <taxon>Saccoglossus</taxon>
    </lineage>
</organism>
<name>A0ABM0H1R5_SACKO</name>
<dbReference type="Gene3D" id="3.10.100.10">
    <property type="entry name" value="Mannose-Binding Protein A, subunit A"/>
    <property type="match status" value="1"/>
</dbReference>
<dbReference type="Pfam" id="PF00059">
    <property type="entry name" value="Lectin_C"/>
    <property type="match status" value="1"/>
</dbReference>
<dbReference type="RefSeq" id="XP_002742288.1">
    <property type="nucleotide sequence ID" value="XM_002742242.2"/>
</dbReference>
<dbReference type="InterPro" id="IPR050111">
    <property type="entry name" value="C-type_lectin/snaclec_domain"/>
</dbReference>
<keyword evidence="2" id="KW-0472">Membrane</keyword>
<dbReference type="SUPFAM" id="SSF56436">
    <property type="entry name" value="C-type lectin-like"/>
    <property type="match status" value="1"/>
</dbReference>
<feature type="region of interest" description="Disordered" evidence="1">
    <location>
        <begin position="90"/>
        <end position="112"/>
    </location>
</feature>
<evidence type="ECO:0000313" key="5">
    <source>
        <dbReference type="RefSeq" id="XP_002742288.1"/>
    </source>
</evidence>
<evidence type="ECO:0000259" key="3">
    <source>
        <dbReference type="PROSITE" id="PS50041"/>
    </source>
</evidence>
<dbReference type="PANTHER" id="PTHR22803">
    <property type="entry name" value="MANNOSE, PHOSPHOLIPASE, LECTIN RECEPTOR RELATED"/>
    <property type="match status" value="1"/>
</dbReference>
<feature type="domain" description="C-type lectin" evidence="3">
    <location>
        <begin position="133"/>
        <end position="250"/>
    </location>
</feature>
<dbReference type="PROSITE" id="PS50041">
    <property type="entry name" value="C_TYPE_LECTIN_2"/>
    <property type="match status" value="1"/>
</dbReference>
<keyword evidence="2" id="KW-1133">Transmembrane helix</keyword>
<dbReference type="Proteomes" id="UP000694865">
    <property type="component" value="Unplaced"/>
</dbReference>
<dbReference type="CDD" id="cd00037">
    <property type="entry name" value="CLECT"/>
    <property type="match status" value="1"/>
</dbReference>
<reference evidence="5" key="1">
    <citation type="submission" date="2025-08" db="UniProtKB">
        <authorList>
            <consortium name="RefSeq"/>
        </authorList>
    </citation>
    <scope>IDENTIFICATION</scope>
    <source>
        <tissue evidence="5">Testes</tissue>
    </source>
</reference>
<feature type="transmembrane region" description="Helical" evidence="2">
    <location>
        <begin position="25"/>
        <end position="47"/>
    </location>
</feature>